<feature type="compositionally biased region" description="Polar residues" evidence="16">
    <location>
        <begin position="111"/>
        <end position="130"/>
    </location>
</feature>
<feature type="compositionally biased region" description="Low complexity" evidence="16">
    <location>
        <begin position="89"/>
        <end position="109"/>
    </location>
</feature>
<feature type="compositionally biased region" description="Pro residues" evidence="16">
    <location>
        <begin position="1331"/>
        <end position="1340"/>
    </location>
</feature>
<feature type="domain" description="EH" evidence="17">
    <location>
        <begin position="423"/>
        <end position="512"/>
    </location>
</feature>
<feature type="region of interest" description="Disordered" evidence="16">
    <location>
        <begin position="261"/>
        <end position="301"/>
    </location>
</feature>
<gene>
    <name evidence="20" type="ORF">FH972_021155</name>
</gene>
<evidence type="ECO:0000256" key="3">
    <source>
        <dbReference type="ARBA" id="ARBA00004413"/>
    </source>
</evidence>
<feature type="region of interest" description="Disordered" evidence="16">
    <location>
        <begin position="551"/>
        <end position="607"/>
    </location>
</feature>
<evidence type="ECO:0000256" key="16">
    <source>
        <dbReference type="SAM" id="MobiDB-lite"/>
    </source>
</evidence>
<evidence type="ECO:0000259" key="18">
    <source>
        <dbReference type="PROSITE" id="PS50222"/>
    </source>
</evidence>
<feature type="compositionally biased region" description="Basic and acidic residues" evidence="16">
    <location>
        <begin position="953"/>
        <end position="985"/>
    </location>
</feature>
<feature type="region of interest" description="Disordered" evidence="16">
    <location>
        <begin position="722"/>
        <end position="838"/>
    </location>
</feature>
<dbReference type="GO" id="GO:0010008">
    <property type="term" value="C:endosome membrane"/>
    <property type="evidence" value="ECO:0007669"/>
    <property type="project" value="UniProtKB-SubCell"/>
</dbReference>
<comment type="subunit">
    <text evidence="5">Component of the PAN1 actin cytoskeleton-regulatory complex.</text>
</comment>
<dbReference type="InterPro" id="IPR003124">
    <property type="entry name" value="WH2_dom"/>
</dbReference>
<feature type="compositionally biased region" description="Low complexity" evidence="16">
    <location>
        <begin position="750"/>
        <end position="759"/>
    </location>
</feature>
<dbReference type="Pfam" id="PF12763">
    <property type="entry name" value="EH"/>
    <property type="match status" value="2"/>
</dbReference>
<keyword evidence="13" id="KW-0206">Cytoskeleton</keyword>
<dbReference type="Pfam" id="PF02205">
    <property type="entry name" value="WH2"/>
    <property type="match status" value="1"/>
</dbReference>
<feature type="domain" description="WH2" evidence="19">
    <location>
        <begin position="1392"/>
        <end position="1409"/>
    </location>
</feature>
<dbReference type="PANTHER" id="PTHR11216:SF173">
    <property type="entry name" value="ACTIN CYTOSKELETON-REGULATORY COMPLEX PROTEIN PAN1"/>
    <property type="match status" value="1"/>
</dbReference>
<evidence type="ECO:0000256" key="7">
    <source>
        <dbReference type="ARBA" id="ARBA00020728"/>
    </source>
</evidence>
<feature type="domain" description="EF-hand" evidence="18">
    <location>
        <begin position="456"/>
        <end position="491"/>
    </location>
</feature>
<feature type="compositionally biased region" description="Basic and acidic residues" evidence="16">
    <location>
        <begin position="815"/>
        <end position="835"/>
    </location>
</feature>
<evidence type="ECO:0000256" key="6">
    <source>
        <dbReference type="ARBA" id="ARBA00015110"/>
    </source>
</evidence>
<comment type="caution">
    <text evidence="20">The sequence shown here is derived from an EMBL/GenBank/DDBJ whole genome shotgun (WGS) entry which is preliminary data.</text>
</comment>
<dbReference type="Pfam" id="PF08226">
    <property type="entry name" value="DUF1720"/>
    <property type="match status" value="1"/>
</dbReference>
<feature type="region of interest" description="Disordered" evidence="16">
    <location>
        <begin position="1"/>
        <end position="147"/>
    </location>
</feature>
<evidence type="ECO:0000313" key="20">
    <source>
        <dbReference type="EMBL" id="KAB8336847.1"/>
    </source>
</evidence>
<dbReference type="EMBL" id="VIBQ01000009">
    <property type="protein sequence ID" value="KAB8336847.1"/>
    <property type="molecule type" value="Genomic_DNA"/>
</dbReference>
<dbReference type="Gene3D" id="1.10.238.10">
    <property type="entry name" value="EF-hand"/>
    <property type="match status" value="2"/>
</dbReference>
<dbReference type="GO" id="GO:0016197">
    <property type="term" value="P:endosomal transport"/>
    <property type="evidence" value="ECO:0007669"/>
    <property type="project" value="TreeGrafter"/>
</dbReference>
<dbReference type="GO" id="GO:0005509">
    <property type="term" value="F:calcium ion binding"/>
    <property type="evidence" value="ECO:0007669"/>
    <property type="project" value="InterPro"/>
</dbReference>
<feature type="compositionally biased region" description="Basic and acidic residues" evidence="16">
    <location>
        <begin position="780"/>
        <end position="806"/>
    </location>
</feature>
<feature type="compositionally biased region" description="Low complexity" evidence="16">
    <location>
        <begin position="593"/>
        <end position="604"/>
    </location>
</feature>
<comment type="similarity">
    <text evidence="4">Belongs to the PAN1 family.</text>
</comment>
<dbReference type="PROSITE" id="PS51082">
    <property type="entry name" value="WH2"/>
    <property type="match status" value="1"/>
</dbReference>
<feature type="compositionally biased region" description="Low complexity" evidence="16">
    <location>
        <begin position="1029"/>
        <end position="1040"/>
    </location>
</feature>
<dbReference type="InterPro" id="IPR013182">
    <property type="entry name" value="DUF1720"/>
</dbReference>
<comment type="subcellular location">
    <subcellularLocation>
        <location evidence="3">Cell membrane</location>
        <topology evidence="3">Peripheral membrane protein</topology>
        <orientation evidence="3">Cytoplasmic side</orientation>
    </subcellularLocation>
    <subcellularLocation>
        <location evidence="2">Cytoplasm</location>
        <location evidence="2">Cytoskeleton</location>
        <location evidence="2">Actin patch</location>
    </subcellularLocation>
    <subcellularLocation>
        <location evidence="1">Endosome membrane</location>
        <topology evidence="1">Peripheral membrane protein</topology>
        <orientation evidence="1">Cytoplasmic side</orientation>
    </subcellularLocation>
</comment>
<dbReference type="GO" id="GO:0005886">
    <property type="term" value="C:plasma membrane"/>
    <property type="evidence" value="ECO:0007669"/>
    <property type="project" value="UniProtKB-SubCell"/>
</dbReference>
<feature type="compositionally biased region" description="Polar residues" evidence="16">
    <location>
        <begin position="1193"/>
        <end position="1228"/>
    </location>
</feature>
<dbReference type="PROSITE" id="PS50222">
    <property type="entry name" value="EF_HAND_2"/>
    <property type="match status" value="1"/>
</dbReference>
<keyword evidence="12" id="KW-0472">Membrane</keyword>
<feature type="compositionally biased region" description="Low complexity" evidence="16">
    <location>
        <begin position="925"/>
        <end position="937"/>
    </location>
</feature>
<dbReference type="PROSITE" id="PS50031">
    <property type="entry name" value="EH"/>
    <property type="match status" value="2"/>
</dbReference>
<evidence type="ECO:0000256" key="13">
    <source>
        <dbReference type="ARBA" id="ARBA00023212"/>
    </source>
</evidence>
<evidence type="ECO:0000256" key="1">
    <source>
        <dbReference type="ARBA" id="ARBA00004125"/>
    </source>
</evidence>
<comment type="function">
    <text evidence="14">Component of the PAN1 actin cytoskeleton-regulatory complex required for the internalization of endosomes during actin-coupled endocytosis. The complex links the site of endocytosis to the cell membrane-associated actin cytoskeleton. Mediates uptake of external molecules and vacuolar degradation of plasma membrane proteins. Plays a role in the proper organization of the cell membrane-associated actin cytoskeleton and promotes its destabilization.</text>
</comment>
<keyword evidence="10" id="KW-0677">Repeat</keyword>
<sequence>MYSQSNNYLGGANSGRPGQQQYGQPQPQYPQQTGFAPQPTGYGGGGLQPQMTGFPGGQQQLQPQYTGFPTQAQGFHQQQQVPPMPPMPTGFQGQQPQQQQQPLQTGIPQAPRQQPQPTGMTSSQMADSFRSSPAPAQAPTAAPSKSSKIPSIRLSFITAQDQAKFEQLFKSAVGTNWAISGDQARDILLRSKLPGNTLSEIWLLADTTKSGQLLFPEFALAMYLCNLKMNGQSLPAALPEKIKNEVSSMVDIISFAVADDASQARSTSTNTPNFDAPRQTSSANLPTIQQPQAQQPSNSQLLSSLISQPTGFQPQPSIQMSQPTGLLPQQTAYSMNSQPSAYTGPRPPMPPMPTGFQQQPAPLNAQPTGRPGQWGLVNAPATGLPNIEALGAQMMPQAGREGAFTASGLRGNATVPWAVTKDEKKIYDNLFKSWDGFGKGYITGSQAIEILGQSGLEKADLEKIWTLSDPGNRGRLDLDEFAVSMHLIYRRLNGYPVPNQLPPELVPPSTRNLTSTLGNVKSMLQRDAEERKSSGGYLEPQKTGVSYLKNRSFQHNGEPSAVGRKDATVFKNDDSDVGYRSSARRRIAEGGRSPSPAQSASPTPEDMSLDQLRKKIREKQVMLDAIDFQDENAAEQDEALDRKDRRDAEDLFRRIRKLQEDIDGHPNAAFQSGSSEAERRTLKRQLQGLTDRLPELASQVRRTERAIADARLELFRLKDAKAHPGSGAPILGTGPGGAVTESDRLKARAKAMMQQRAAALSGRPAPASNGGDDPAAATQRLEEESSRVRNERETNDRMVGDVEESVKVYSQSVEESLKEGIRSDSSEHERRRWDEGLGVEDEVKDFIFELQRSSRSARVRREDSGRPTRDARPSRALESDRTSSAPRIESPAPAASPASRSGTASPGGSYQSYKTPEERAAFIKQQAEARMAERMAALGLRAQPKGGETPQQRQERERQETEARRRQAEEEDAKREQERQRRLADETITPPGSKAPPPPPTRKGAAPAPQKSSQTESKRVSRDFAENTLQEQQQAQQAELSKMEDEEKRQEEELRREKEASEARRKALEEQVRQGKVKKDEEKKRRKAEKEETRLREERLAVQRAEIEAARKQEEELQRQLDAINDDDDSSDDEGPQQITPMGSTPIASQELSREAISSPPPIAPPVPSINAPVAQPPVATAKSPEGIASAPTADQPQTNNPFFKRMQSTDQTATTASVTSPTQSDTNPFHRMTAQATGPNPARLTPKPDDDDWSVVDSDKEDDSDDESNRGTAGGAKQLASILFGTMAPPRPMSSMGDKDSIKSPSSPAPASISSPPAPAVPPTESAAPPAAPPPPPMPTMNGSGAPPPPPLPGMGGAPPAPPPPPPGAFPASPPPPPASGLPPPPVATPTIGALLGDISKGKALKKVQTKDSSESAVKGRVL</sequence>
<dbReference type="GO" id="GO:0003779">
    <property type="term" value="F:actin binding"/>
    <property type="evidence" value="ECO:0007669"/>
    <property type="project" value="InterPro"/>
</dbReference>
<feature type="compositionally biased region" description="Polar residues" evidence="16">
    <location>
        <begin position="1137"/>
        <end position="1151"/>
    </location>
</feature>
<feature type="compositionally biased region" description="Polar residues" evidence="16">
    <location>
        <begin position="263"/>
        <end position="283"/>
    </location>
</feature>
<protein>
    <recommendedName>
        <fullName evidence="6">Actin cytoskeleton-regulatory complex protein PAN1</fullName>
    </recommendedName>
    <alternativeName>
        <fullName evidence="7">Actin cytoskeleton-regulatory complex protein pan1</fullName>
    </alternativeName>
</protein>
<dbReference type="PANTHER" id="PTHR11216">
    <property type="entry name" value="EH DOMAIN"/>
    <property type="match status" value="1"/>
</dbReference>
<evidence type="ECO:0000313" key="21">
    <source>
        <dbReference type="Proteomes" id="UP000327013"/>
    </source>
</evidence>
<feature type="coiled-coil region" evidence="15">
    <location>
        <begin position="679"/>
        <end position="720"/>
    </location>
</feature>
<feature type="compositionally biased region" description="Low complexity" evidence="16">
    <location>
        <begin position="284"/>
        <end position="301"/>
    </location>
</feature>
<evidence type="ECO:0000256" key="11">
    <source>
        <dbReference type="ARBA" id="ARBA00023054"/>
    </source>
</evidence>
<keyword evidence="21" id="KW-1185">Reference proteome</keyword>
<evidence type="ECO:0000256" key="5">
    <source>
        <dbReference type="ARBA" id="ARBA00011159"/>
    </source>
</evidence>
<feature type="compositionally biased region" description="Low complexity" evidence="16">
    <location>
        <begin position="1305"/>
        <end position="1316"/>
    </location>
</feature>
<evidence type="ECO:0000256" key="4">
    <source>
        <dbReference type="ARBA" id="ARBA00009351"/>
    </source>
</evidence>
<feature type="compositionally biased region" description="Low complexity" evidence="16">
    <location>
        <begin position="131"/>
        <end position="147"/>
    </location>
</feature>
<dbReference type="InterPro" id="IPR002048">
    <property type="entry name" value="EF_hand_dom"/>
</dbReference>
<feature type="compositionally biased region" description="Low complexity" evidence="16">
    <location>
        <begin position="57"/>
        <end position="69"/>
    </location>
</feature>
<feature type="compositionally biased region" description="Basic and acidic residues" evidence="16">
    <location>
        <begin position="859"/>
        <end position="881"/>
    </location>
</feature>
<dbReference type="SMART" id="SM00027">
    <property type="entry name" value="EH"/>
    <property type="match status" value="2"/>
</dbReference>
<feature type="region of interest" description="Disordered" evidence="16">
    <location>
        <begin position="853"/>
        <end position="1424"/>
    </location>
</feature>
<feature type="compositionally biased region" description="Acidic residues" evidence="16">
    <location>
        <begin position="1124"/>
        <end position="1135"/>
    </location>
</feature>
<feature type="compositionally biased region" description="Pro residues" evidence="16">
    <location>
        <begin position="1159"/>
        <end position="1168"/>
    </location>
</feature>
<evidence type="ECO:0000256" key="12">
    <source>
        <dbReference type="ARBA" id="ARBA00023136"/>
    </source>
</evidence>
<dbReference type="InterPro" id="IPR011992">
    <property type="entry name" value="EF-hand-dom_pair"/>
</dbReference>
<keyword evidence="11 15" id="KW-0175">Coiled coil</keyword>
<evidence type="ECO:0000256" key="9">
    <source>
        <dbReference type="ARBA" id="ARBA00022583"/>
    </source>
</evidence>
<accession>A0A5N6KQN5</accession>
<proteinExistence type="inferred from homology"/>
<dbReference type="Proteomes" id="UP000327013">
    <property type="component" value="Unassembled WGS sequence"/>
</dbReference>
<feature type="compositionally biased region" description="Basic and acidic residues" evidence="16">
    <location>
        <begin position="563"/>
        <end position="574"/>
    </location>
</feature>
<evidence type="ECO:0000259" key="19">
    <source>
        <dbReference type="PROSITE" id="PS51082"/>
    </source>
</evidence>
<evidence type="ECO:0000256" key="14">
    <source>
        <dbReference type="ARBA" id="ARBA00025194"/>
    </source>
</evidence>
<evidence type="ECO:0000256" key="10">
    <source>
        <dbReference type="ARBA" id="ARBA00022737"/>
    </source>
</evidence>
<dbReference type="OrthoDB" id="2015333at2759"/>
<feature type="compositionally biased region" description="Low complexity" evidence="16">
    <location>
        <begin position="883"/>
        <end position="909"/>
    </location>
</feature>
<organism evidence="20 21">
    <name type="scientific">Carpinus fangiana</name>
    <dbReference type="NCBI Taxonomy" id="176857"/>
    <lineage>
        <taxon>Eukaryota</taxon>
        <taxon>Viridiplantae</taxon>
        <taxon>Streptophyta</taxon>
        <taxon>Embryophyta</taxon>
        <taxon>Tracheophyta</taxon>
        <taxon>Spermatophyta</taxon>
        <taxon>Magnoliopsida</taxon>
        <taxon>eudicotyledons</taxon>
        <taxon>Gunneridae</taxon>
        <taxon>Pentapetalae</taxon>
        <taxon>rosids</taxon>
        <taxon>fabids</taxon>
        <taxon>Fagales</taxon>
        <taxon>Betulaceae</taxon>
        <taxon>Carpinus</taxon>
    </lineage>
</organism>
<feature type="domain" description="EH" evidence="17">
    <location>
        <begin position="161"/>
        <end position="249"/>
    </location>
</feature>
<evidence type="ECO:0000256" key="15">
    <source>
        <dbReference type="SAM" id="Coils"/>
    </source>
</evidence>
<evidence type="ECO:0000256" key="8">
    <source>
        <dbReference type="ARBA" id="ARBA00022490"/>
    </source>
</evidence>
<evidence type="ECO:0000256" key="2">
    <source>
        <dbReference type="ARBA" id="ARBA00004134"/>
    </source>
</evidence>
<dbReference type="GO" id="GO:0006897">
    <property type="term" value="P:endocytosis"/>
    <property type="evidence" value="ECO:0007669"/>
    <property type="project" value="UniProtKB-KW"/>
</dbReference>
<feature type="compositionally biased region" description="Acidic residues" evidence="16">
    <location>
        <begin position="1250"/>
        <end position="1267"/>
    </location>
</feature>
<reference evidence="20 21" key="1">
    <citation type="submission" date="2019-06" db="EMBL/GenBank/DDBJ databases">
        <title>A chromosomal-level reference genome of Carpinus fangiana (Coryloideae, Betulaceae).</title>
        <authorList>
            <person name="Yang X."/>
            <person name="Wang Z."/>
            <person name="Zhang L."/>
            <person name="Hao G."/>
            <person name="Liu J."/>
            <person name="Yang Y."/>
        </authorList>
    </citation>
    <scope>NUCLEOTIDE SEQUENCE [LARGE SCALE GENOMIC DNA]</scope>
    <source>
        <strain evidence="20">Cfa_2016G</strain>
        <tissue evidence="20">Leaf</tissue>
    </source>
</reference>
<feature type="compositionally biased region" description="Pro residues" evidence="16">
    <location>
        <begin position="1347"/>
        <end position="1389"/>
    </location>
</feature>
<feature type="compositionally biased region" description="Basic and acidic residues" evidence="16">
    <location>
        <begin position="1016"/>
        <end position="1025"/>
    </location>
</feature>
<keyword evidence="9" id="KW-0254">Endocytosis</keyword>
<keyword evidence="8" id="KW-0963">Cytoplasm</keyword>
<name>A0A5N6KQN5_9ROSI</name>
<feature type="compositionally biased region" description="Basic and acidic residues" evidence="16">
    <location>
        <begin position="1041"/>
        <end position="1119"/>
    </location>
</feature>
<dbReference type="InterPro" id="IPR000261">
    <property type="entry name" value="EH_dom"/>
</dbReference>
<dbReference type="FunFam" id="1.10.238.10:FF:000349">
    <property type="entry name" value="Actin cytoskeleton-regulatory complex protein PAN1"/>
    <property type="match status" value="1"/>
</dbReference>
<dbReference type="SUPFAM" id="SSF47473">
    <property type="entry name" value="EF-hand"/>
    <property type="match status" value="2"/>
</dbReference>
<evidence type="ECO:0000259" key="17">
    <source>
        <dbReference type="PROSITE" id="PS50031"/>
    </source>
</evidence>
<feature type="compositionally biased region" description="Low complexity" evidence="16">
    <location>
        <begin position="17"/>
        <end position="32"/>
    </location>
</feature>
<dbReference type="CDD" id="cd00052">
    <property type="entry name" value="EH"/>
    <property type="match status" value="2"/>
</dbReference>